<name>A0AAD8Y9D5_9STRA</name>
<gene>
    <name evidence="1" type="ORF">QTG54_007908</name>
</gene>
<sequence>MNDIAREIVELSRQPNRPSQFALVVSASERFDFRNEQLDHSDAMIVHAPIEQGQSVFHIISYEPYYSLTYNAHSNLDGAAACVYGFLTKNSGDYIRLVGYSENVDDLLRHPAISEWNISMSRSRSGDPEAMMKRLQMLKQILKTLLVM</sequence>
<protein>
    <submittedName>
        <fullName evidence="1">Uncharacterized protein</fullName>
    </submittedName>
</protein>
<comment type="caution">
    <text evidence="1">The sequence shown here is derived from an EMBL/GenBank/DDBJ whole genome shotgun (WGS) entry which is preliminary data.</text>
</comment>
<dbReference type="AlphaFoldDB" id="A0AAD8Y9D5"/>
<proteinExistence type="predicted"/>
<evidence type="ECO:0000313" key="1">
    <source>
        <dbReference type="EMBL" id="KAK1741430.1"/>
    </source>
</evidence>
<dbReference type="Proteomes" id="UP001224775">
    <property type="component" value="Unassembled WGS sequence"/>
</dbReference>
<accession>A0AAD8Y9D5</accession>
<dbReference type="EMBL" id="JATAAI010000013">
    <property type="protein sequence ID" value="KAK1741430.1"/>
    <property type="molecule type" value="Genomic_DNA"/>
</dbReference>
<reference evidence="1" key="1">
    <citation type="submission" date="2023-06" db="EMBL/GenBank/DDBJ databases">
        <title>Survivors Of The Sea: Transcriptome response of Skeletonema marinoi to long-term dormancy.</title>
        <authorList>
            <person name="Pinder M.I.M."/>
            <person name="Kourtchenko O."/>
            <person name="Robertson E.K."/>
            <person name="Larsson T."/>
            <person name="Maumus F."/>
            <person name="Osuna-Cruz C.M."/>
            <person name="Vancaester E."/>
            <person name="Stenow R."/>
            <person name="Vandepoele K."/>
            <person name="Ploug H."/>
            <person name="Bruchert V."/>
            <person name="Godhe A."/>
            <person name="Topel M."/>
        </authorList>
    </citation>
    <scope>NUCLEOTIDE SEQUENCE</scope>
    <source>
        <strain evidence="1">R05AC</strain>
    </source>
</reference>
<organism evidence="1 2">
    <name type="scientific">Skeletonema marinoi</name>
    <dbReference type="NCBI Taxonomy" id="267567"/>
    <lineage>
        <taxon>Eukaryota</taxon>
        <taxon>Sar</taxon>
        <taxon>Stramenopiles</taxon>
        <taxon>Ochrophyta</taxon>
        <taxon>Bacillariophyta</taxon>
        <taxon>Coscinodiscophyceae</taxon>
        <taxon>Thalassiosirophycidae</taxon>
        <taxon>Thalassiosirales</taxon>
        <taxon>Skeletonemataceae</taxon>
        <taxon>Skeletonema</taxon>
        <taxon>Skeletonema marinoi-dohrnii complex</taxon>
    </lineage>
</organism>
<keyword evidence="2" id="KW-1185">Reference proteome</keyword>
<evidence type="ECO:0000313" key="2">
    <source>
        <dbReference type="Proteomes" id="UP001224775"/>
    </source>
</evidence>